<sequence length="83" mass="9555">MKYKNAQDILPDKLLRELQQYISGGVLYVPSADTKKSWGEVSGARTYYKQRNEEIREKYREGCTAEELALNYGLSVEAIHKIV</sequence>
<gene>
    <name evidence="1" type="ORF">BEH84_06000</name>
</gene>
<dbReference type="EMBL" id="MCGI01000008">
    <property type="protein sequence ID" value="ODM02769.1"/>
    <property type="molecule type" value="Genomic_DNA"/>
</dbReference>
<accession>A0A1E3A2A4</accession>
<dbReference type="GeneID" id="93300921"/>
<dbReference type="RefSeq" id="WP_044965059.1">
    <property type="nucleotide sequence ID" value="NZ_BAABXS010000001.1"/>
</dbReference>
<evidence type="ECO:0000313" key="1">
    <source>
        <dbReference type="EMBL" id="ODM02769.1"/>
    </source>
</evidence>
<evidence type="ECO:0000313" key="2">
    <source>
        <dbReference type="Proteomes" id="UP000095003"/>
    </source>
</evidence>
<dbReference type="Gene3D" id="1.10.10.60">
    <property type="entry name" value="Homeodomain-like"/>
    <property type="match status" value="1"/>
</dbReference>
<evidence type="ECO:0008006" key="3">
    <source>
        <dbReference type="Google" id="ProtNLM"/>
    </source>
</evidence>
<dbReference type="InterPro" id="IPR009057">
    <property type="entry name" value="Homeodomain-like_sf"/>
</dbReference>
<dbReference type="AlphaFoldDB" id="A0A1E3A2A4"/>
<dbReference type="InterPro" id="IPR049739">
    <property type="entry name" value="YraL-like"/>
</dbReference>
<dbReference type="SUPFAM" id="SSF46689">
    <property type="entry name" value="Homeodomain-like"/>
    <property type="match status" value="1"/>
</dbReference>
<protein>
    <recommendedName>
        <fullName evidence="3">Mor transcription activator domain-containing protein</fullName>
    </recommendedName>
</protein>
<dbReference type="Proteomes" id="UP000095003">
    <property type="component" value="Unassembled WGS sequence"/>
</dbReference>
<name>A0A1E3A2A4_9FIRM</name>
<dbReference type="NCBIfam" id="NF040785">
    <property type="entry name" value="CD3324_fam"/>
    <property type="match status" value="1"/>
</dbReference>
<organism evidence="1 2">
    <name type="scientific">Eisenbergiella tayi</name>
    <dbReference type="NCBI Taxonomy" id="1432052"/>
    <lineage>
        <taxon>Bacteria</taxon>
        <taxon>Bacillati</taxon>
        <taxon>Bacillota</taxon>
        <taxon>Clostridia</taxon>
        <taxon>Lachnospirales</taxon>
        <taxon>Lachnospiraceae</taxon>
        <taxon>Eisenbergiella</taxon>
    </lineage>
</organism>
<reference evidence="1 2" key="1">
    <citation type="submission" date="2016-07" db="EMBL/GenBank/DDBJ databases">
        <title>Characterization of isolates of Eisenbergiella tayi derived from blood cultures, using whole genome sequencing.</title>
        <authorList>
            <person name="Burdz T."/>
            <person name="Wiebe D."/>
            <person name="Huynh C."/>
            <person name="Bernard K."/>
        </authorList>
    </citation>
    <scope>NUCLEOTIDE SEQUENCE [LARGE SCALE GENOMIC DNA]</scope>
    <source>
        <strain evidence="1 2">NML 120489</strain>
    </source>
</reference>
<comment type="caution">
    <text evidence="1">The sequence shown here is derived from an EMBL/GenBank/DDBJ whole genome shotgun (WGS) entry which is preliminary data.</text>
</comment>
<proteinExistence type="predicted"/>